<evidence type="ECO:0000313" key="14">
    <source>
        <dbReference type="Proteomes" id="UP000658656"/>
    </source>
</evidence>
<keyword evidence="14" id="KW-1185">Reference proteome</keyword>
<dbReference type="InterPro" id="IPR014729">
    <property type="entry name" value="Rossmann-like_a/b/a_fold"/>
</dbReference>
<dbReference type="CDD" id="cd01991">
    <property type="entry name" value="Asn_synthase_B_C"/>
    <property type="match status" value="1"/>
</dbReference>
<keyword evidence="7 9" id="KW-0315">Glutamine amidotransferase</keyword>
<dbReference type="GO" id="GO:0004066">
    <property type="term" value="F:asparagine synthase (glutamine-hydrolyzing) activity"/>
    <property type="evidence" value="ECO:0007669"/>
    <property type="project" value="UniProtKB-EC"/>
</dbReference>
<dbReference type="Pfam" id="PF00733">
    <property type="entry name" value="Asn_synthase"/>
    <property type="match status" value="1"/>
</dbReference>
<dbReference type="AlphaFoldDB" id="A0A8H9J0U0"/>
<dbReference type="Gene3D" id="3.40.50.620">
    <property type="entry name" value="HUPs"/>
    <property type="match status" value="1"/>
</dbReference>
<evidence type="ECO:0000256" key="2">
    <source>
        <dbReference type="ARBA" id="ARBA00005752"/>
    </source>
</evidence>
<feature type="domain" description="Glutamine amidotransferase type-2" evidence="12">
    <location>
        <begin position="2"/>
        <end position="214"/>
    </location>
</feature>
<protein>
    <recommendedName>
        <fullName evidence="3">asparagine synthase (glutamine-hydrolyzing)</fullName>
        <ecNumber evidence="3">6.3.5.4</ecNumber>
    </recommendedName>
</protein>
<dbReference type="InterPro" id="IPR051786">
    <property type="entry name" value="ASN_synthetase/amidase"/>
</dbReference>
<evidence type="ECO:0000256" key="3">
    <source>
        <dbReference type="ARBA" id="ARBA00012737"/>
    </source>
</evidence>
<reference evidence="13" key="2">
    <citation type="submission" date="2020-09" db="EMBL/GenBank/DDBJ databases">
        <authorList>
            <person name="Sun Q."/>
            <person name="Zhou Y."/>
        </authorList>
    </citation>
    <scope>NUCLEOTIDE SEQUENCE</scope>
    <source>
        <strain evidence="13">CGMCC 4.7679</strain>
    </source>
</reference>
<accession>A0A8H9J0U0</accession>
<comment type="caution">
    <text evidence="13">The sequence shown here is derived from an EMBL/GenBank/DDBJ whole genome shotgun (WGS) entry which is preliminary data.</text>
</comment>
<dbReference type="Pfam" id="PF13537">
    <property type="entry name" value="GATase_7"/>
    <property type="match status" value="1"/>
</dbReference>
<proteinExistence type="inferred from homology"/>
<dbReference type="InterPro" id="IPR029055">
    <property type="entry name" value="Ntn_hydrolases_N"/>
</dbReference>
<dbReference type="InterPro" id="IPR001962">
    <property type="entry name" value="Asn_synthase"/>
</dbReference>
<keyword evidence="9" id="KW-0028">Amino-acid biosynthesis</keyword>
<dbReference type="CDD" id="cd00712">
    <property type="entry name" value="AsnB"/>
    <property type="match status" value="1"/>
</dbReference>
<feature type="active site" description="For GATase activity" evidence="9">
    <location>
        <position position="2"/>
    </location>
</feature>
<evidence type="ECO:0000256" key="9">
    <source>
        <dbReference type="PIRSR" id="PIRSR001589-1"/>
    </source>
</evidence>
<evidence type="ECO:0000256" key="6">
    <source>
        <dbReference type="ARBA" id="ARBA00022888"/>
    </source>
</evidence>
<dbReference type="OrthoDB" id="9763290at2"/>
<gene>
    <name evidence="13" type="primary">asnB</name>
    <name evidence="13" type="ORF">GCM10017566_61960</name>
</gene>
<dbReference type="PROSITE" id="PS51278">
    <property type="entry name" value="GATASE_TYPE_2"/>
    <property type="match status" value="1"/>
</dbReference>
<dbReference type="InterPro" id="IPR017932">
    <property type="entry name" value="GATase_2_dom"/>
</dbReference>
<dbReference type="InterPro" id="IPR006426">
    <property type="entry name" value="Asn_synth_AEB"/>
</dbReference>
<evidence type="ECO:0000256" key="1">
    <source>
        <dbReference type="ARBA" id="ARBA00005187"/>
    </source>
</evidence>
<dbReference type="NCBIfam" id="TIGR01536">
    <property type="entry name" value="asn_synth_AEB"/>
    <property type="match status" value="1"/>
</dbReference>
<evidence type="ECO:0000256" key="5">
    <source>
        <dbReference type="ARBA" id="ARBA00022840"/>
    </source>
</evidence>
<organism evidence="13 14">
    <name type="scientific">Amycolatopsis bartoniae</name>
    <dbReference type="NCBI Taxonomy" id="941986"/>
    <lineage>
        <taxon>Bacteria</taxon>
        <taxon>Bacillati</taxon>
        <taxon>Actinomycetota</taxon>
        <taxon>Actinomycetes</taxon>
        <taxon>Pseudonocardiales</taxon>
        <taxon>Pseudonocardiaceae</taxon>
        <taxon>Amycolatopsis</taxon>
    </lineage>
</organism>
<name>A0A8H9J0U0_9PSEU</name>
<dbReference type="EC" id="6.3.5.4" evidence="3"/>
<dbReference type="EMBL" id="BNAV01000013">
    <property type="protein sequence ID" value="GHF79391.1"/>
    <property type="molecule type" value="Genomic_DNA"/>
</dbReference>
<feature type="binding site" evidence="10">
    <location>
        <position position="261"/>
    </location>
    <ligand>
        <name>ATP</name>
        <dbReference type="ChEBI" id="CHEBI:30616"/>
    </ligand>
</feature>
<reference evidence="13" key="1">
    <citation type="journal article" date="2014" name="Int. J. Syst. Evol. Microbiol.">
        <title>Complete genome sequence of Corynebacterium casei LMG S-19264T (=DSM 44701T), isolated from a smear-ripened cheese.</title>
        <authorList>
            <consortium name="US DOE Joint Genome Institute (JGI-PGF)"/>
            <person name="Walter F."/>
            <person name="Albersmeier A."/>
            <person name="Kalinowski J."/>
            <person name="Ruckert C."/>
        </authorList>
    </citation>
    <scope>NUCLEOTIDE SEQUENCE</scope>
    <source>
        <strain evidence="13">CGMCC 4.7679</strain>
    </source>
</reference>
<comment type="catalytic activity">
    <reaction evidence="8">
        <text>L-aspartate + L-glutamine + ATP + H2O = L-asparagine + L-glutamate + AMP + diphosphate + H(+)</text>
        <dbReference type="Rhea" id="RHEA:12228"/>
        <dbReference type="ChEBI" id="CHEBI:15377"/>
        <dbReference type="ChEBI" id="CHEBI:15378"/>
        <dbReference type="ChEBI" id="CHEBI:29985"/>
        <dbReference type="ChEBI" id="CHEBI:29991"/>
        <dbReference type="ChEBI" id="CHEBI:30616"/>
        <dbReference type="ChEBI" id="CHEBI:33019"/>
        <dbReference type="ChEBI" id="CHEBI:58048"/>
        <dbReference type="ChEBI" id="CHEBI:58359"/>
        <dbReference type="ChEBI" id="CHEBI:456215"/>
        <dbReference type="EC" id="6.3.5.4"/>
    </reaction>
</comment>
<comment type="similarity">
    <text evidence="2">Belongs to the asparagine synthetase family.</text>
</comment>
<dbReference type="Proteomes" id="UP000658656">
    <property type="component" value="Unassembled WGS sequence"/>
</dbReference>
<evidence type="ECO:0000313" key="13">
    <source>
        <dbReference type="EMBL" id="GHF79391.1"/>
    </source>
</evidence>
<dbReference type="Gene3D" id="3.60.20.10">
    <property type="entry name" value="Glutamine Phosphoribosylpyrophosphate, subunit 1, domain 1"/>
    <property type="match status" value="1"/>
</dbReference>
<dbReference type="PANTHER" id="PTHR43284:SF1">
    <property type="entry name" value="ASPARAGINE SYNTHETASE"/>
    <property type="match status" value="1"/>
</dbReference>
<keyword evidence="4 10" id="KW-0547">Nucleotide-binding</keyword>
<feature type="binding site" evidence="10">
    <location>
        <begin position="377"/>
        <end position="378"/>
    </location>
    <ligand>
        <name>ATP</name>
        <dbReference type="ChEBI" id="CHEBI:30616"/>
    </ligand>
</feature>
<comment type="pathway">
    <text evidence="1">Amino-acid biosynthesis; L-asparagine biosynthesis; L-asparagine from L-aspartate (L-Gln route): step 1/1.</text>
</comment>
<keyword evidence="6 9" id="KW-0061">Asparagine biosynthesis</keyword>
<sequence length="614" mass="69410">MCGIAGWVSFARDLRPERDIVEAMSGTMACRGPDDDGIWLGERAALGHRRLSIIDLAGGRQPMAVQTPDGAVVIVYIGETYNFRELREQLVGRGHRFTTSSDTEVVLRGYLEWGPDVVTRLNGMYGFAIWDERTATLLLTRDRMGIKPFYYYPTSDGVLFGSEPKAILANPLAERVVDAAGLRDLITFARVPGWALWRGMREVEPGTLVLVDADGIRTRTYWRLEAREHEHDRQETIAHVRDLLTDIVERQLVADVPRCVLLSGGLDSSAITGLAAKTLAREGERPRTFSVNYLGHEERFRPDPLRDTVDAPYIRDVVDLLHPRHEEILLDTRDLADPELRRRVITARDMPGLLGDLDPSLYLLSKAIKETSTVALSGESADEVFGGYRWYHEDAPRWAEEFSWRAFPGSLTADRHEVLRPDVLDALELPEYVADQYATAVAGVGHLPGEEGLRRRMRTVLHLNLTRYLRMVLDRKDRMSMAAGLEVRVPFCDHRLVEYVYNVPWGLQTFDGQEKSLLRHATKHVLPESVANRKKNPYPSTQDPQYAAALQQQAKELLAEPGLPVFDLVDAGWVTAAAEYDPETVPRRTRAGLDQVLDLHHWLDLYRPEVRLDG</sequence>
<dbReference type="PANTHER" id="PTHR43284">
    <property type="entry name" value="ASPARAGINE SYNTHETASE (GLUTAMINE-HYDROLYZING)"/>
    <property type="match status" value="1"/>
</dbReference>
<dbReference type="InterPro" id="IPR033738">
    <property type="entry name" value="AsnB_N"/>
</dbReference>
<dbReference type="GO" id="GO:0006529">
    <property type="term" value="P:asparagine biosynthetic process"/>
    <property type="evidence" value="ECO:0007669"/>
    <property type="project" value="UniProtKB-KW"/>
</dbReference>
<feature type="site" description="Important for beta-aspartyl-AMP intermediate formation" evidence="11">
    <location>
        <position position="379"/>
    </location>
</feature>
<feature type="binding site" evidence="10">
    <location>
        <position position="102"/>
    </location>
    <ligand>
        <name>L-glutamine</name>
        <dbReference type="ChEBI" id="CHEBI:58359"/>
    </ligand>
</feature>
<keyword evidence="5 10" id="KW-0067">ATP-binding</keyword>
<evidence type="ECO:0000259" key="12">
    <source>
        <dbReference type="PROSITE" id="PS51278"/>
    </source>
</evidence>
<evidence type="ECO:0000256" key="10">
    <source>
        <dbReference type="PIRSR" id="PIRSR001589-2"/>
    </source>
</evidence>
<dbReference type="SUPFAM" id="SSF56235">
    <property type="entry name" value="N-terminal nucleophile aminohydrolases (Ntn hydrolases)"/>
    <property type="match status" value="1"/>
</dbReference>
<dbReference type="GO" id="GO:0005524">
    <property type="term" value="F:ATP binding"/>
    <property type="evidence" value="ECO:0007669"/>
    <property type="project" value="UniProtKB-KW"/>
</dbReference>
<evidence type="ECO:0000256" key="4">
    <source>
        <dbReference type="ARBA" id="ARBA00022741"/>
    </source>
</evidence>
<dbReference type="SUPFAM" id="SSF52402">
    <property type="entry name" value="Adenine nucleotide alpha hydrolases-like"/>
    <property type="match status" value="1"/>
</dbReference>
<evidence type="ECO:0000256" key="8">
    <source>
        <dbReference type="ARBA" id="ARBA00048741"/>
    </source>
</evidence>
<feature type="binding site" evidence="10">
    <location>
        <position position="291"/>
    </location>
    <ligand>
        <name>ATP</name>
        <dbReference type="ChEBI" id="CHEBI:30616"/>
    </ligand>
</feature>
<evidence type="ECO:0000256" key="7">
    <source>
        <dbReference type="ARBA" id="ARBA00022962"/>
    </source>
</evidence>
<evidence type="ECO:0000256" key="11">
    <source>
        <dbReference type="PIRSR" id="PIRSR001589-3"/>
    </source>
</evidence>
<dbReference type="GO" id="GO:0005829">
    <property type="term" value="C:cytosol"/>
    <property type="evidence" value="ECO:0007669"/>
    <property type="project" value="TreeGrafter"/>
</dbReference>
<dbReference type="PIRSF" id="PIRSF001589">
    <property type="entry name" value="Asn_synthetase_glu-h"/>
    <property type="match status" value="1"/>
</dbReference>
<dbReference type="RefSeq" id="WP_145932613.1">
    <property type="nucleotide sequence ID" value="NZ_BNAV01000013.1"/>
</dbReference>